<gene>
    <name evidence="1" type="ORF">LMG26788_05109</name>
</gene>
<dbReference type="AlphaFoldDB" id="A0A6S7EL13"/>
<organism evidence="1 2">
    <name type="scientific">Achromobacter pulmonis</name>
    <dbReference type="NCBI Taxonomy" id="1389932"/>
    <lineage>
        <taxon>Bacteria</taxon>
        <taxon>Pseudomonadati</taxon>
        <taxon>Pseudomonadota</taxon>
        <taxon>Betaproteobacteria</taxon>
        <taxon>Burkholderiales</taxon>
        <taxon>Alcaligenaceae</taxon>
        <taxon>Achromobacter</taxon>
    </lineage>
</organism>
<sequence>MIFGNPYEFAVLIEYIPEWSTETFRYGLFHFMLDGKMFPEELVTSTLGVDLRDFLEGSALVSPPENCEIFNMSKEEAFNLMFELAYPDYHDDVENLDDIDNIFLYKASTVNIEDFRSNVFCVACNDTVRIIGAKMERLLPGSDDQNFWERIPNPEVIEVFMSVDAVKEIVRKVREYDWAMRKKGLKLISSTIPGGADSA</sequence>
<evidence type="ECO:0000313" key="2">
    <source>
        <dbReference type="Proteomes" id="UP000494203"/>
    </source>
</evidence>
<keyword evidence="2" id="KW-1185">Reference proteome</keyword>
<protein>
    <submittedName>
        <fullName evidence="1">Uncharacterized protein</fullName>
    </submittedName>
</protein>
<dbReference type="Pfam" id="PF15593">
    <property type="entry name" value="Imm42"/>
    <property type="match status" value="1"/>
</dbReference>
<proteinExistence type="predicted"/>
<dbReference type="RefSeq" id="WP_175141917.1">
    <property type="nucleotide sequence ID" value="NZ_CADIKZ010000021.1"/>
</dbReference>
<reference evidence="1 2" key="1">
    <citation type="submission" date="2020-04" db="EMBL/GenBank/DDBJ databases">
        <authorList>
            <person name="De Canck E."/>
        </authorList>
    </citation>
    <scope>NUCLEOTIDE SEQUENCE [LARGE SCALE GENOMIC DNA]</scope>
    <source>
        <strain evidence="1 2">LMG 26788</strain>
    </source>
</reference>
<name>A0A6S7EL13_9BURK</name>
<evidence type="ECO:0000313" key="1">
    <source>
        <dbReference type="EMBL" id="CAB3916804.1"/>
    </source>
</evidence>
<dbReference type="InterPro" id="IPR028958">
    <property type="entry name" value="Imm42"/>
</dbReference>
<accession>A0A6S7EL13</accession>
<dbReference type="Proteomes" id="UP000494203">
    <property type="component" value="Unassembled WGS sequence"/>
</dbReference>
<dbReference type="EMBL" id="CADIKZ010000021">
    <property type="protein sequence ID" value="CAB3916804.1"/>
    <property type="molecule type" value="Genomic_DNA"/>
</dbReference>